<dbReference type="PANTHER" id="PTHR43738">
    <property type="entry name" value="ABC TRANSPORTER, MEMBRANE PROTEIN"/>
    <property type="match status" value="1"/>
</dbReference>
<protein>
    <submittedName>
        <fullName evidence="8">ABC transporter permease</fullName>
    </submittedName>
</protein>
<evidence type="ECO:0000256" key="2">
    <source>
        <dbReference type="ARBA" id="ARBA00022475"/>
    </source>
</evidence>
<proteinExistence type="predicted"/>
<comment type="subcellular location">
    <subcellularLocation>
        <location evidence="1">Cell membrane</location>
        <topology evidence="1">Multi-pass membrane protein</topology>
    </subcellularLocation>
</comment>
<evidence type="ECO:0000256" key="5">
    <source>
        <dbReference type="ARBA" id="ARBA00023136"/>
    </source>
</evidence>
<dbReference type="EMBL" id="JBHSDU010000003">
    <property type="protein sequence ID" value="MFC4310742.1"/>
    <property type="molecule type" value="Genomic_DNA"/>
</dbReference>
<evidence type="ECO:0000259" key="7">
    <source>
        <dbReference type="Pfam" id="PF02687"/>
    </source>
</evidence>
<feature type="transmembrane region" description="Helical" evidence="6">
    <location>
        <begin position="301"/>
        <end position="329"/>
    </location>
</feature>
<evidence type="ECO:0000256" key="3">
    <source>
        <dbReference type="ARBA" id="ARBA00022692"/>
    </source>
</evidence>
<evidence type="ECO:0000313" key="9">
    <source>
        <dbReference type="Proteomes" id="UP001595904"/>
    </source>
</evidence>
<feature type="transmembrane region" description="Helical" evidence="6">
    <location>
        <begin position="349"/>
        <end position="368"/>
    </location>
</feature>
<dbReference type="InterPro" id="IPR003838">
    <property type="entry name" value="ABC3_permease_C"/>
</dbReference>
<sequence>MFKYLPLLWANLGRKRLRTSLTLASIIVAFLLFGLMQTLRVAMTGSPELAGIDRLITMHKTSFVQSLPLAYLNRVKGADGVVVATSQDWFGGVYQEDRNQLATFAVEAPTFFEVYNEYQLKPEEKQAFLQDRTSAIVGPMVAERFKWKVGDTIPLRSNIWTHKDGSGNVWPMKIAGIYHATNGDNQSIYFHYDYLNESRAEIRDMIGWVVVKVRDPGRSADIARSIDDLFRNSSTETKTSTEKAFIQGFANQMGNIGKLLTFVAAAVFFTMLLVTANTMGQSIRERINEIGVMKTLGFSGAGVTFLIIAEAILVTGLGGLIGLGLAALASKGIGAAVAQFFPVLGMPSATWGIGVVLIVLLGGLAAAIPCAQASRLKIVDALRKS</sequence>
<evidence type="ECO:0000256" key="1">
    <source>
        <dbReference type="ARBA" id="ARBA00004651"/>
    </source>
</evidence>
<dbReference type="InterPro" id="IPR051125">
    <property type="entry name" value="ABC-4/HrtB_transporter"/>
</dbReference>
<feature type="transmembrane region" description="Helical" evidence="6">
    <location>
        <begin position="21"/>
        <end position="39"/>
    </location>
</feature>
<evidence type="ECO:0000256" key="4">
    <source>
        <dbReference type="ARBA" id="ARBA00022989"/>
    </source>
</evidence>
<accession>A0ABV8SUP4</accession>
<keyword evidence="3 6" id="KW-0812">Transmembrane</keyword>
<dbReference type="Pfam" id="PF02687">
    <property type="entry name" value="FtsX"/>
    <property type="match status" value="1"/>
</dbReference>
<name>A0ABV8SUP4_9GAMM</name>
<evidence type="ECO:0000313" key="8">
    <source>
        <dbReference type="EMBL" id="MFC4310742.1"/>
    </source>
</evidence>
<keyword evidence="2" id="KW-1003">Cell membrane</keyword>
<dbReference type="Proteomes" id="UP001595904">
    <property type="component" value="Unassembled WGS sequence"/>
</dbReference>
<feature type="transmembrane region" description="Helical" evidence="6">
    <location>
        <begin position="259"/>
        <end position="280"/>
    </location>
</feature>
<dbReference type="PANTHER" id="PTHR43738:SF3">
    <property type="entry name" value="ABC TRANSPORTER PERMEASE"/>
    <property type="match status" value="1"/>
</dbReference>
<evidence type="ECO:0000256" key="6">
    <source>
        <dbReference type="SAM" id="Phobius"/>
    </source>
</evidence>
<organism evidence="8 9">
    <name type="scientific">Steroidobacter flavus</name>
    <dbReference type="NCBI Taxonomy" id="1842136"/>
    <lineage>
        <taxon>Bacteria</taxon>
        <taxon>Pseudomonadati</taxon>
        <taxon>Pseudomonadota</taxon>
        <taxon>Gammaproteobacteria</taxon>
        <taxon>Steroidobacterales</taxon>
        <taxon>Steroidobacteraceae</taxon>
        <taxon>Steroidobacter</taxon>
    </lineage>
</organism>
<keyword evidence="4 6" id="KW-1133">Transmembrane helix</keyword>
<keyword evidence="5 6" id="KW-0472">Membrane</keyword>
<dbReference type="RefSeq" id="WP_380598489.1">
    <property type="nucleotide sequence ID" value="NZ_JBHSDU010000003.1"/>
</dbReference>
<comment type="caution">
    <text evidence="8">The sequence shown here is derived from an EMBL/GenBank/DDBJ whole genome shotgun (WGS) entry which is preliminary data.</text>
</comment>
<gene>
    <name evidence="8" type="ORF">ACFPN2_16735</name>
</gene>
<feature type="domain" description="ABC3 transporter permease C-terminal" evidence="7">
    <location>
        <begin position="262"/>
        <end position="376"/>
    </location>
</feature>
<keyword evidence="9" id="KW-1185">Reference proteome</keyword>
<reference evidence="9" key="1">
    <citation type="journal article" date="2019" name="Int. J. Syst. Evol. Microbiol.">
        <title>The Global Catalogue of Microorganisms (GCM) 10K type strain sequencing project: providing services to taxonomists for standard genome sequencing and annotation.</title>
        <authorList>
            <consortium name="The Broad Institute Genomics Platform"/>
            <consortium name="The Broad Institute Genome Sequencing Center for Infectious Disease"/>
            <person name="Wu L."/>
            <person name="Ma J."/>
        </authorList>
    </citation>
    <scope>NUCLEOTIDE SEQUENCE [LARGE SCALE GENOMIC DNA]</scope>
    <source>
        <strain evidence="9">CGMCC 1.10759</strain>
    </source>
</reference>